<dbReference type="GO" id="GO:0006402">
    <property type="term" value="P:mRNA catabolic process"/>
    <property type="evidence" value="ECO:0007669"/>
    <property type="project" value="TreeGrafter"/>
</dbReference>
<reference evidence="1 2" key="1">
    <citation type="submission" date="2020-08" db="EMBL/GenBank/DDBJ databases">
        <title>Genomic Encyclopedia of Type Strains, Phase IV (KMG-IV): sequencing the most valuable type-strain genomes for metagenomic binning, comparative biology and taxonomic classification.</title>
        <authorList>
            <person name="Goeker M."/>
        </authorList>
    </citation>
    <scope>NUCLEOTIDE SEQUENCE [LARGE SCALE GENOMIC DNA]</scope>
    <source>
        <strain evidence="1 2">DSM 101791</strain>
    </source>
</reference>
<dbReference type="GO" id="GO:0004521">
    <property type="term" value="F:RNA endonuclease activity"/>
    <property type="evidence" value="ECO:0007669"/>
    <property type="project" value="TreeGrafter"/>
</dbReference>
<dbReference type="SUPFAM" id="SSF50118">
    <property type="entry name" value="Cell growth inhibitor/plasmid maintenance toxic component"/>
    <property type="match status" value="1"/>
</dbReference>
<keyword evidence="2" id="KW-1185">Reference proteome</keyword>
<dbReference type="PANTHER" id="PTHR33988">
    <property type="entry name" value="ENDORIBONUCLEASE MAZF-RELATED"/>
    <property type="match status" value="1"/>
</dbReference>
<evidence type="ECO:0000313" key="1">
    <source>
        <dbReference type="EMBL" id="MBB5233136.1"/>
    </source>
</evidence>
<accession>A0A7W8LNW3</accession>
<name>A0A7W8LNW3_9DEIO</name>
<dbReference type="InterPro" id="IPR003477">
    <property type="entry name" value="PemK-like"/>
</dbReference>
<gene>
    <name evidence="1" type="ORF">HNQ09_000553</name>
</gene>
<proteinExistence type="predicted"/>
<keyword evidence="1" id="KW-0378">Hydrolase</keyword>
<comment type="caution">
    <text evidence="1">The sequence shown here is derived from an EMBL/GenBank/DDBJ whole genome shotgun (WGS) entry which is preliminary data.</text>
</comment>
<dbReference type="Gene3D" id="2.30.30.110">
    <property type="match status" value="1"/>
</dbReference>
<evidence type="ECO:0000313" key="2">
    <source>
        <dbReference type="Proteomes" id="UP000525389"/>
    </source>
</evidence>
<dbReference type="Proteomes" id="UP000525389">
    <property type="component" value="Unassembled WGS sequence"/>
</dbReference>
<dbReference type="EC" id="3.1.-.-" evidence="1"/>
<dbReference type="GO" id="GO:0016075">
    <property type="term" value="P:rRNA catabolic process"/>
    <property type="evidence" value="ECO:0007669"/>
    <property type="project" value="TreeGrafter"/>
</dbReference>
<dbReference type="AlphaFoldDB" id="A0A7W8LNW3"/>
<dbReference type="EMBL" id="JACHFN010000001">
    <property type="protein sequence ID" value="MBB5233136.1"/>
    <property type="molecule type" value="Genomic_DNA"/>
</dbReference>
<protein>
    <submittedName>
        <fullName evidence="1">mRNA interferase MazF</fullName>
        <ecNumber evidence="1">3.1.-.-</ecNumber>
    </submittedName>
</protein>
<dbReference type="PANTHER" id="PTHR33988:SF3">
    <property type="entry name" value="ENDORIBONUCLEASE TOXIN CHPB-RELATED"/>
    <property type="match status" value="1"/>
</dbReference>
<dbReference type="Pfam" id="PF02452">
    <property type="entry name" value="PemK_toxin"/>
    <property type="match status" value="1"/>
</dbReference>
<organism evidence="1 2">
    <name type="scientific">Deinococcus budaensis</name>
    <dbReference type="NCBI Taxonomy" id="1665626"/>
    <lineage>
        <taxon>Bacteria</taxon>
        <taxon>Thermotogati</taxon>
        <taxon>Deinococcota</taxon>
        <taxon>Deinococci</taxon>
        <taxon>Deinococcales</taxon>
        <taxon>Deinococcaceae</taxon>
        <taxon>Deinococcus</taxon>
    </lineage>
</organism>
<dbReference type="GO" id="GO:0016787">
    <property type="term" value="F:hydrolase activity"/>
    <property type="evidence" value="ECO:0007669"/>
    <property type="project" value="UniProtKB-KW"/>
</dbReference>
<dbReference type="GO" id="GO:0003677">
    <property type="term" value="F:DNA binding"/>
    <property type="evidence" value="ECO:0007669"/>
    <property type="project" value="InterPro"/>
</dbReference>
<dbReference type="RefSeq" id="WP_184025041.1">
    <property type="nucleotide sequence ID" value="NZ_JACHFN010000001.1"/>
</dbReference>
<dbReference type="InterPro" id="IPR011067">
    <property type="entry name" value="Plasmid_toxin/cell-grow_inhib"/>
</dbReference>
<sequence length="116" mass="12510">MVGEPTYVPERGHLVWLTFTPHAGHEQGGRRPALVLTPASYNGLTGLMIAAPVISRIKGYPFEVALLEGGAVRGVVLRDHARSLDWRARRAEFVMAVPEAVLEEAGGKLAALLQLS</sequence>